<dbReference type="InterPro" id="IPR004839">
    <property type="entry name" value="Aminotransferase_I/II_large"/>
</dbReference>
<dbReference type="AlphaFoldDB" id="A0A3A1YEX0"/>
<dbReference type="Proteomes" id="UP000265964">
    <property type="component" value="Unassembled WGS sequence"/>
</dbReference>
<evidence type="ECO:0000256" key="2">
    <source>
        <dbReference type="ARBA" id="ARBA00007441"/>
    </source>
</evidence>
<keyword evidence="6" id="KW-0663">Pyridoxal phosphate</keyword>
<keyword evidence="9" id="KW-1185">Reference proteome</keyword>
<evidence type="ECO:0000256" key="3">
    <source>
        <dbReference type="ARBA" id="ARBA00011738"/>
    </source>
</evidence>
<dbReference type="PRINTS" id="PR00799">
    <property type="entry name" value="TRANSAMINASE"/>
</dbReference>
<gene>
    <name evidence="8" type="ORF">CKF59_02590</name>
</gene>
<dbReference type="RefSeq" id="WP_119534426.1">
    <property type="nucleotide sequence ID" value="NZ_NRJF01000060.1"/>
</dbReference>
<feature type="domain" description="Aminotransferase class I/classII large" evidence="7">
    <location>
        <begin position="28"/>
        <end position="392"/>
    </location>
</feature>
<dbReference type="EMBL" id="NRJF01000060">
    <property type="protein sequence ID" value="RIY36712.1"/>
    <property type="molecule type" value="Genomic_DNA"/>
</dbReference>
<dbReference type="Gene3D" id="3.40.640.10">
    <property type="entry name" value="Type I PLP-dependent aspartate aminotransferase-like (Major domain)"/>
    <property type="match status" value="1"/>
</dbReference>
<evidence type="ECO:0000256" key="1">
    <source>
        <dbReference type="ARBA" id="ARBA00001933"/>
    </source>
</evidence>
<reference evidence="8 9" key="1">
    <citation type="submission" date="2017-08" db="EMBL/GenBank/DDBJ databases">
        <title>Reclassification of Bisgaard taxon 37 and 44.</title>
        <authorList>
            <person name="Christensen H."/>
        </authorList>
    </citation>
    <scope>NUCLEOTIDE SEQUENCE [LARGE SCALE GENOMIC DNA]</scope>
    <source>
        <strain evidence="8 9">EEAB3T1</strain>
    </source>
</reference>
<sequence>MLFSNLETKPIDPIIGLYLDYLANPNPKKVNLSIGLYFDEAGRIDLMEAARKAALLVAQQNQAKGYLPIDGDQQYLQAINELVYGKDNPVLAEKRLASVQTLAATGGLRVTADALKNFAGSQRCWVSNPTWSNHIDIFKEAGYQVGDYTYYSHENMDVDFPALLADLEAKVGERDVVLMHPVCHNPTGADLNAEQWLEVYQLIKRKNAILVLDQAYLGYGRGIEEDATAVRLAAQHLEQFVHIFSSSKTFSIYGERIGNVNIKCKDAEQAKILTSNLKQIIRSTYSTPIANGARLVKTILTTPQIRELWFNEINTYRQRLQQLRKDFVAKLKTLGVDFSYIENQYGFFSFLKLTPAQIQELKNTYGIYLLASGRINFAGLNHNNIDYVTQAIAAVIKG</sequence>
<proteinExistence type="inferred from homology"/>
<comment type="subunit">
    <text evidence="3">Homodimer.</text>
</comment>
<protein>
    <recommendedName>
        <fullName evidence="7">Aminotransferase class I/classII large domain-containing protein</fullName>
    </recommendedName>
</protein>
<dbReference type="PANTHER" id="PTHR11879">
    <property type="entry name" value="ASPARTATE AMINOTRANSFERASE"/>
    <property type="match status" value="1"/>
</dbReference>
<dbReference type="GO" id="GO:0005829">
    <property type="term" value="C:cytosol"/>
    <property type="evidence" value="ECO:0007669"/>
    <property type="project" value="TreeGrafter"/>
</dbReference>
<evidence type="ECO:0000259" key="7">
    <source>
        <dbReference type="Pfam" id="PF00155"/>
    </source>
</evidence>
<dbReference type="GO" id="GO:0030170">
    <property type="term" value="F:pyridoxal phosphate binding"/>
    <property type="evidence" value="ECO:0007669"/>
    <property type="project" value="InterPro"/>
</dbReference>
<dbReference type="NCBIfam" id="NF006719">
    <property type="entry name" value="PRK09257.1"/>
    <property type="match status" value="1"/>
</dbReference>
<organism evidence="8 9">
    <name type="scientific">Psittacicella gerlachiana</name>
    <dbReference type="NCBI Taxonomy" id="2028574"/>
    <lineage>
        <taxon>Bacteria</taxon>
        <taxon>Pseudomonadati</taxon>
        <taxon>Pseudomonadota</taxon>
        <taxon>Gammaproteobacteria</taxon>
        <taxon>Pasteurellales</taxon>
        <taxon>Psittacicellaceae</taxon>
        <taxon>Psittacicella</taxon>
    </lineage>
</organism>
<dbReference type="GO" id="GO:0004838">
    <property type="term" value="F:L-tyrosine-2-oxoglutarate transaminase activity"/>
    <property type="evidence" value="ECO:0007669"/>
    <property type="project" value="TreeGrafter"/>
</dbReference>
<dbReference type="GO" id="GO:0033585">
    <property type="term" value="P:L-phenylalanine biosynthetic process from chorismate via phenylpyruvate"/>
    <property type="evidence" value="ECO:0007669"/>
    <property type="project" value="TreeGrafter"/>
</dbReference>
<dbReference type="InterPro" id="IPR015421">
    <property type="entry name" value="PyrdxlP-dep_Trfase_major"/>
</dbReference>
<comment type="cofactor">
    <cofactor evidence="1">
        <name>pyridoxal 5'-phosphate</name>
        <dbReference type="ChEBI" id="CHEBI:597326"/>
    </cofactor>
</comment>
<dbReference type="SUPFAM" id="SSF53383">
    <property type="entry name" value="PLP-dependent transferases"/>
    <property type="match status" value="1"/>
</dbReference>
<dbReference type="OrthoDB" id="9766445at2"/>
<comment type="caution">
    <text evidence="8">The sequence shown here is derived from an EMBL/GenBank/DDBJ whole genome shotgun (WGS) entry which is preliminary data.</text>
</comment>
<dbReference type="GO" id="GO:0042802">
    <property type="term" value="F:identical protein binding"/>
    <property type="evidence" value="ECO:0007669"/>
    <property type="project" value="TreeGrafter"/>
</dbReference>
<dbReference type="Pfam" id="PF00155">
    <property type="entry name" value="Aminotran_1_2"/>
    <property type="match status" value="1"/>
</dbReference>
<dbReference type="InterPro" id="IPR015424">
    <property type="entry name" value="PyrdxlP-dep_Trfase"/>
</dbReference>
<evidence type="ECO:0000256" key="4">
    <source>
        <dbReference type="ARBA" id="ARBA00022576"/>
    </source>
</evidence>
<dbReference type="CDD" id="cd00609">
    <property type="entry name" value="AAT_like"/>
    <property type="match status" value="1"/>
</dbReference>
<evidence type="ECO:0000256" key="6">
    <source>
        <dbReference type="ARBA" id="ARBA00022898"/>
    </source>
</evidence>
<dbReference type="Gene3D" id="3.90.1150.10">
    <property type="entry name" value="Aspartate Aminotransferase, domain 1"/>
    <property type="match status" value="1"/>
</dbReference>
<evidence type="ECO:0000313" key="8">
    <source>
        <dbReference type="EMBL" id="RIY36712.1"/>
    </source>
</evidence>
<evidence type="ECO:0000313" key="9">
    <source>
        <dbReference type="Proteomes" id="UP000265964"/>
    </source>
</evidence>
<accession>A0A3A1YEX0</accession>
<dbReference type="InterPro" id="IPR000796">
    <property type="entry name" value="Asp_trans"/>
</dbReference>
<name>A0A3A1YEX0_9GAMM</name>
<comment type="similarity">
    <text evidence="2">Belongs to the class-I pyridoxal-phosphate-dependent aminotransferase family.</text>
</comment>
<evidence type="ECO:0000256" key="5">
    <source>
        <dbReference type="ARBA" id="ARBA00022679"/>
    </source>
</evidence>
<dbReference type="PANTHER" id="PTHR11879:SF37">
    <property type="entry name" value="AROMATIC-AMINO-ACID AMINOTRANSFERASE"/>
    <property type="match status" value="1"/>
</dbReference>
<keyword evidence="5" id="KW-0808">Transferase</keyword>
<keyword evidence="4" id="KW-0032">Aminotransferase</keyword>
<dbReference type="InterPro" id="IPR015422">
    <property type="entry name" value="PyrdxlP-dep_Trfase_small"/>
</dbReference>